<dbReference type="EMBL" id="NMTZ01000001">
    <property type="protein sequence ID" value="PDX85434.1"/>
    <property type="molecule type" value="Genomic_DNA"/>
</dbReference>
<dbReference type="OrthoDB" id="9782387at2"/>
<evidence type="ECO:0000313" key="16">
    <source>
        <dbReference type="Proteomes" id="UP000220480"/>
    </source>
</evidence>
<evidence type="ECO:0000313" key="15">
    <source>
        <dbReference type="Proteomes" id="UP000095649"/>
    </source>
</evidence>
<keyword evidence="10" id="KW-0411">Iron-sulfur</keyword>
<dbReference type="GO" id="GO:0046872">
    <property type="term" value="F:metal ion binding"/>
    <property type="evidence" value="ECO:0007669"/>
    <property type="project" value="UniProtKB-KW"/>
</dbReference>
<comment type="cofactor">
    <cofactor evidence="1">
        <name>[4Fe-4S] cluster</name>
        <dbReference type="ChEBI" id="CHEBI:49883"/>
    </cofactor>
</comment>
<keyword evidence="5" id="KW-0004">4Fe-4S</keyword>
<dbReference type="GO" id="GO:0051539">
    <property type="term" value="F:4 iron, 4 sulfur cluster binding"/>
    <property type="evidence" value="ECO:0007669"/>
    <property type="project" value="UniProtKB-KW"/>
</dbReference>
<dbReference type="Proteomes" id="UP000095649">
    <property type="component" value="Unassembled WGS sequence"/>
</dbReference>
<dbReference type="InterPro" id="IPR034457">
    <property type="entry name" value="Organic_radical-activating"/>
</dbReference>
<proteinExistence type="inferred from homology"/>
<dbReference type="GO" id="GO:0043365">
    <property type="term" value="F:[formate-C-acetyltransferase]-activating enzyme activity"/>
    <property type="evidence" value="ECO:0007669"/>
    <property type="project" value="InterPro"/>
</dbReference>
<dbReference type="Gene3D" id="3.20.20.70">
    <property type="entry name" value="Aldolase class I"/>
    <property type="match status" value="1"/>
</dbReference>
<dbReference type="SFLD" id="SFLDF00299">
    <property type="entry name" value="anaerobic_ribonucleoside-triph"/>
    <property type="match status" value="1"/>
</dbReference>
<gene>
    <name evidence="14" type="primary">nrdG</name>
    <name evidence="14" type="ORF">CGS59_00050</name>
    <name evidence="13" type="ORF">ERS852582_02787</name>
</gene>
<dbReference type="GO" id="GO:0004748">
    <property type="term" value="F:ribonucleoside-diphosphate reductase activity, thioredoxin disulfide as acceptor"/>
    <property type="evidence" value="ECO:0007669"/>
    <property type="project" value="TreeGrafter"/>
</dbReference>
<dbReference type="PANTHER" id="PTHR30352">
    <property type="entry name" value="PYRUVATE FORMATE-LYASE-ACTIVATING ENZYME"/>
    <property type="match status" value="1"/>
</dbReference>
<dbReference type="SFLD" id="SFLDG01066">
    <property type="entry name" value="organic_radical-activating_enz"/>
    <property type="match status" value="1"/>
</dbReference>
<dbReference type="Proteomes" id="UP000220480">
    <property type="component" value="Unassembled WGS sequence"/>
</dbReference>
<evidence type="ECO:0000256" key="7">
    <source>
        <dbReference type="ARBA" id="ARBA00022723"/>
    </source>
</evidence>
<dbReference type="SFLD" id="SFLDS00029">
    <property type="entry name" value="Radical_SAM"/>
    <property type="match status" value="1"/>
</dbReference>
<name>A0A173VF55_9FIRM</name>
<evidence type="ECO:0000313" key="13">
    <source>
        <dbReference type="EMBL" id="CUN24797.1"/>
    </source>
</evidence>
<organism evidence="13 15">
    <name type="scientific">Faecalibacterium prausnitzii</name>
    <dbReference type="NCBI Taxonomy" id="853"/>
    <lineage>
        <taxon>Bacteria</taxon>
        <taxon>Bacillati</taxon>
        <taxon>Bacillota</taxon>
        <taxon>Clostridia</taxon>
        <taxon>Eubacteriales</taxon>
        <taxon>Oscillospiraceae</taxon>
        <taxon>Faecalibacterium</taxon>
    </lineage>
</organism>
<dbReference type="InterPro" id="IPR001989">
    <property type="entry name" value="Radical_activat_CS"/>
</dbReference>
<evidence type="ECO:0000256" key="2">
    <source>
        <dbReference type="ARBA" id="ARBA00003852"/>
    </source>
</evidence>
<dbReference type="EC" id="1.97.1.-" evidence="12"/>
<dbReference type="Pfam" id="PF13353">
    <property type="entry name" value="Fer4_12"/>
    <property type="match status" value="1"/>
</dbReference>
<evidence type="ECO:0000256" key="4">
    <source>
        <dbReference type="ARBA" id="ARBA00014281"/>
    </source>
</evidence>
<comment type="similarity">
    <text evidence="3 12">Belongs to the organic radical-activating enzymes family.</text>
</comment>
<reference evidence="13 15" key="1">
    <citation type="submission" date="2015-09" db="EMBL/GenBank/DDBJ databases">
        <authorList>
            <consortium name="Pathogen Informatics"/>
        </authorList>
    </citation>
    <scope>NUCLEOTIDE SEQUENCE [LARGE SCALE GENOMIC DNA]</scope>
    <source>
        <strain evidence="13 15">2789STDY5834970</strain>
    </source>
</reference>
<evidence type="ECO:0000256" key="3">
    <source>
        <dbReference type="ARBA" id="ARBA00009777"/>
    </source>
</evidence>
<dbReference type="EMBL" id="CYXN01000050">
    <property type="protein sequence ID" value="CUN24797.1"/>
    <property type="molecule type" value="Genomic_DNA"/>
</dbReference>
<evidence type="ECO:0000256" key="11">
    <source>
        <dbReference type="ARBA" id="ARBA00047365"/>
    </source>
</evidence>
<comment type="function">
    <text evidence="2 12">Activation of anaerobic ribonucleoside-triphosphate reductase under anaerobic conditions by generation of an organic free radical, using S-adenosylmethionine and reduced flavodoxin as cosubstrates to produce 5'-deoxy-adenosine.</text>
</comment>
<keyword evidence="8 12" id="KW-0560">Oxidoreductase</keyword>
<evidence type="ECO:0000256" key="5">
    <source>
        <dbReference type="ARBA" id="ARBA00022485"/>
    </source>
</evidence>
<evidence type="ECO:0000256" key="6">
    <source>
        <dbReference type="ARBA" id="ARBA00022691"/>
    </source>
</evidence>
<keyword evidence="9" id="KW-0408">Iron</keyword>
<accession>A0A173VF55</accession>
<dbReference type="InterPro" id="IPR007197">
    <property type="entry name" value="rSAM"/>
</dbReference>
<dbReference type="PROSITE" id="PS01087">
    <property type="entry name" value="RADICAL_ACTIVATING"/>
    <property type="match status" value="1"/>
</dbReference>
<reference evidence="14 16" key="2">
    <citation type="journal article" date="2017" name="Front. Microbiol.">
        <title>New Insights into the Diversity of the Genus Faecalibacterium.</title>
        <authorList>
            <person name="Benevides L."/>
            <person name="Burman S."/>
            <person name="Martin R."/>
            <person name="Robert V."/>
            <person name="Thomas M."/>
            <person name="Miquel S."/>
            <person name="Chain F."/>
            <person name="Sokol H."/>
            <person name="Bermudez-Humaran L.G."/>
            <person name="Morrison M."/>
            <person name="Langella P."/>
            <person name="Azevedo V.A."/>
            <person name="Chatel J.M."/>
            <person name="Soares S."/>
        </authorList>
    </citation>
    <scope>NUCLEOTIDE SEQUENCE [LARGE SCALE GENOMIC DNA]</scope>
    <source>
        <strain evidence="14 16">CNCM I 4644</strain>
    </source>
</reference>
<evidence type="ECO:0000313" key="14">
    <source>
        <dbReference type="EMBL" id="PDX85434.1"/>
    </source>
</evidence>
<keyword evidence="6" id="KW-0949">S-adenosyl-L-methionine</keyword>
<dbReference type="PANTHER" id="PTHR30352:SF2">
    <property type="entry name" value="ANAEROBIC RIBONUCLEOSIDE-TRIPHOSPHATE REDUCTASE-ACTIVATING PROTEIN"/>
    <property type="match status" value="1"/>
</dbReference>
<dbReference type="PIRSF" id="PIRSF000368">
    <property type="entry name" value="NrdG"/>
    <property type="match status" value="1"/>
</dbReference>
<evidence type="ECO:0000256" key="1">
    <source>
        <dbReference type="ARBA" id="ARBA00001966"/>
    </source>
</evidence>
<sequence length="185" mass="21044">MNYANIKYYDIANGPGVRTSVFVSGCRHHCPGCFNAVAWDFAYGQPFDKTVRNEIFASCQPDYIAGLSLLGGEPFEPENQRELLPFVRNFKALYPAKTVWCYSGYTWEQLTGKEPSPARCEVTDELLALLDVLVDGRFVQAEHDISLRFRGSRNQRLLDVPKSLAAGQPVWWEDEKVFATHTMER</sequence>
<evidence type="ECO:0000256" key="12">
    <source>
        <dbReference type="PIRNR" id="PIRNR000368"/>
    </source>
</evidence>
<keyword evidence="7" id="KW-0479">Metal-binding</keyword>
<comment type="catalytic activity">
    <reaction evidence="11">
        <text>glycyl-[protein] + reduced [flavodoxin] + S-adenosyl-L-methionine = glycin-2-yl radical-[protein] + semiquinone [flavodoxin] + 5'-deoxyadenosine + L-methionine + H(+)</text>
        <dbReference type="Rhea" id="RHEA:61976"/>
        <dbReference type="Rhea" id="RHEA-COMP:10622"/>
        <dbReference type="Rhea" id="RHEA-COMP:14480"/>
        <dbReference type="Rhea" id="RHEA-COMP:15993"/>
        <dbReference type="Rhea" id="RHEA-COMP:15994"/>
        <dbReference type="ChEBI" id="CHEBI:15378"/>
        <dbReference type="ChEBI" id="CHEBI:17319"/>
        <dbReference type="ChEBI" id="CHEBI:29947"/>
        <dbReference type="ChEBI" id="CHEBI:32722"/>
        <dbReference type="ChEBI" id="CHEBI:57618"/>
        <dbReference type="ChEBI" id="CHEBI:57844"/>
        <dbReference type="ChEBI" id="CHEBI:59789"/>
        <dbReference type="ChEBI" id="CHEBI:140311"/>
    </reaction>
</comment>
<evidence type="ECO:0000256" key="9">
    <source>
        <dbReference type="ARBA" id="ARBA00023004"/>
    </source>
</evidence>
<evidence type="ECO:0000256" key="8">
    <source>
        <dbReference type="ARBA" id="ARBA00023002"/>
    </source>
</evidence>
<dbReference type="NCBIfam" id="TIGR02491">
    <property type="entry name" value="NrdG"/>
    <property type="match status" value="1"/>
</dbReference>
<dbReference type="InterPro" id="IPR013785">
    <property type="entry name" value="Aldolase_TIM"/>
</dbReference>
<protein>
    <recommendedName>
        <fullName evidence="4 12">Anaerobic ribonucleoside-triphosphate reductase-activating protein</fullName>
        <ecNumber evidence="12">1.97.1.-</ecNumber>
    </recommendedName>
</protein>
<evidence type="ECO:0000256" key="10">
    <source>
        <dbReference type="ARBA" id="ARBA00023014"/>
    </source>
</evidence>
<reference evidence="14" key="3">
    <citation type="submission" date="2017-07" db="EMBL/GenBank/DDBJ databases">
        <authorList>
            <person name="Sun Z.S."/>
            <person name="Albrecht U."/>
            <person name="Echele G."/>
            <person name="Lee C.C."/>
        </authorList>
    </citation>
    <scope>NUCLEOTIDE SEQUENCE</scope>
    <source>
        <strain evidence="14">CNCM I 4644</strain>
    </source>
</reference>
<dbReference type="RefSeq" id="WP_055187051.1">
    <property type="nucleotide sequence ID" value="NZ_CYXN01000050.1"/>
</dbReference>
<dbReference type="InterPro" id="IPR012837">
    <property type="entry name" value="NrdG"/>
</dbReference>
<dbReference type="SFLD" id="SFLDG01063">
    <property type="entry name" value="activating_enzymes__group_1"/>
    <property type="match status" value="1"/>
</dbReference>
<dbReference type="AlphaFoldDB" id="A0A173VF55"/>